<gene>
    <name evidence="7" type="ORF">B0J11DRAFT_519510</name>
</gene>
<feature type="region of interest" description="Disordered" evidence="5">
    <location>
        <begin position="44"/>
        <end position="65"/>
    </location>
</feature>
<dbReference type="EMBL" id="JAGMWT010000002">
    <property type="protein sequence ID" value="KAH7135903.1"/>
    <property type="molecule type" value="Genomic_DNA"/>
</dbReference>
<evidence type="ECO:0000256" key="5">
    <source>
        <dbReference type="SAM" id="MobiDB-lite"/>
    </source>
</evidence>
<protein>
    <recommendedName>
        <fullName evidence="6">C3H1-type domain-containing protein</fullName>
    </recommendedName>
</protein>
<feature type="compositionally biased region" description="Polar residues" evidence="5">
    <location>
        <begin position="317"/>
        <end position="329"/>
    </location>
</feature>
<evidence type="ECO:0000259" key="6">
    <source>
        <dbReference type="PROSITE" id="PS50103"/>
    </source>
</evidence>
<keyword evidence="2 4" id="KW-0863">Zinc-finger</keyword>
<feature type="compositionally biased region" description="Basic and acidic residues" evidence="5">
    <location>
        <begin position="275"/>
        <end position="297"/>
    </location>
</feature>
<evidence type="ECO:0000256" key="3">
    <source>
        <dbReference type="ARBA" id="ARBA00022833"/>
    </source>
</evidence>
<keyword evidence="1 4" id="KW-0479">Metal-binding</keyword>
<organism evidence="7 8">
    <name type="scientific">Dendryphion nanum</name>
    <dbReference type="NCBI Taxonomy" id="256645"/>
    <lineage>
        <taxon>Eukaryota</taxon>
        <taxon>Fungi</taxon>
        <taxon>Dikarya</taxon>
        <taxon>Ascomycota</taxon>
        <taxon>Pezizomycotina</taxon>
        <taxon>Dothideomycetes</taxon>
        <taxon>Pleosporomycetidae</taxon>
        <taxon>Pleosporales</taxon>
        <taxon>Torulaceae</taxon>
        <taxon>Dendryphion</taxon>
    </lineage>
</organism>
<dbReference type="PANTHER" id="PTHR37543:SF1">
    <property type="entry name" value="CCCH ZINC FINGER DNA BINDING PROTEIN (AFU_ORTHOLOGUE AFUA_5G12760)"/>
    <property type="match status" value="1"/>
</dbReference>
<feature type="domain" description="C3H1-type" evidence="6">
    <location>
        <begin position="333"/>
        <end position="360"/>
    </location>
</feature>
<dbReference type="PROSITE" id="PS50103">
    <property type="entry name" value="ZF_C3H1"/>
    <property type="match status" value="1"/>
</dbReference>
<dbReference type="GO" id="GO:0008270">
    <property type="term" value="F:zinc ion binding"/>
    <property type="evidence" value="ECO:0007669"/>
    <property type="project" value="UniProtKB-KW"/>
</dbReference>
<evidence type="ECO:0000313" key="7">
    <source>
        <dbReference type="EMBL" id="KAH7135903.1"/>
    </source>
</evidence>
<dbReference type="SMART" id="SM00356">
    <property type="entry name" value="ZnF_C3H1"/>
    <property type="match status" value="2"/>
</dbReference>
<dbReference type="Pfam" id="PF18044">
    <property type="entry name" value="zf-CCCH_4"/>
    <property type="match status" value="1"/>
</dbReference>
<dbReference type="InterPro" id="IPR041367">
    <property type="entry name" value="Znf-CCCH_4"/>
</dbReference>
<feature type="region of interest" description="Disordered" evidence="5">
    <location>
        <begin position="248"/>
        <end position="329"/>
    </location>
</feature>
<dbReference type="InterPro" id="IPR036855">
    <property type="entry name" value="Znf_CCCH_sf"/>
</dbReference>
<comment type="caution">
    <text evidence="7">The sequence shown here is derived from an EMBL/GenBank/DDBJ whole genome shotgun (WGS) entry which is preliminary data.</text>
</comment>
<name>A0A9P9IUG8_9PLEO</name>
<accession>A0A9P9IUG8</accession>
<dbReference type="AlphaFoldDB" id="A0A9P9IUG8"/>
<feature type="compositionally biased region" description="Polar residues" evidence="5">
    <location>
        <begin position="249"/>
        <end position="258"/>
    </location>
</feature>
<evidence type="ECO:0000313" key="8">
    <source>
        <dbReference type="Proteomes" id="UP000700596"/>
    </source>
</evidence>
<dbReference type="Proteomes" id="UP000700596">
    <property type="component" value="Unassembled WGS sequence"/>
</dbReference>
<dbReference type="InterPro" id="IPR057654">
    <property type="entry name" value="Znf-CCCH_tandem"/>
</dbReference>
<keyword evidence="8" id="KW-1185">Reference proteome</keyword>
<feature type="compositionally biased region" description="Basic and acidic residues" evidence="5">
    <location>
        <begin position="44"/>
        <end position="55"/>
    </location>
</feature>
<sequence>MLGDGNIDSLDTHLEQFKLNNSTNQNDLQTILREYTQLLHDYKNLKKSREQDNRKSSSPSLGSNDGKKPYVSVLIDGNGYFFNDELVKEKEEGGMRAARMLNSAVEQYLHEASPAAVISRVIVRVYCDLTNISRVLAKSQLTGLEKRSLAAFTAGFTRALPMFDFVDALDEEGTKFKIREAFKMAAEDNACSRIFYAACCDSAYLSPLVPFSGMRNKITLIQAAGFNPDFHQFNFEITQFPTVFRWSGHTPSKPSKNTPYPERNGVTTKSNKSKHHEDFHDDPWSNEDSWKKDHSIHDSVSGARQSNAHPNAFRANNEANGDSWGQNASKKSATTSTVCKYFQKGFCRFGANCTFAHGQSSTNDEQKYVNNFDRSNISSTLPSSTVPGFIPINKDGQRLDAYIRTPTSQEWAVYNNRFHKQKPCNNFYLRRACKTTNCPFDHSNLESEARHTLEYVLKCNPCPKKGECRSADCFYGHICQKDNCTGQSKGCRMKHPMHTVDPKLLRMVPMEKDDDMSQDDIQALVNTDGMW</sequence>
<reference evidence="7" key="1">
    <citation type="journal article" date="2021" name="Nat. Commun.">
        <title>Genetic determinants of endophytism in the Arabidopsis root mycobiome.</title>
        <authorList>
            <person name="Mesny F."/>
            <person name="Miyauchi S."/>
            <person name="Thiergart T."/>
            <person name="Pickel B."/>
            <person name="Atanasova L."/>
            <person name="Karlsson M."/>
            <person name="Huettel B."/>
            <person name="Barry K.W."/>
            <person name="Haridas S."/>
            <person name="Chen C."/>
            <person name="Bauer D."/>
            <person name="Andreopoulos W."/>
            <person name="Pangilinan J."/>
            <person name="LaButti K."/>
            <person name="Riley R."/>
            <person name="Lipzen A."/>
            <person name="Clum A."/>
            <person name="Drula E."/>
            <person name="Henrissat B."/>
            <person name="Kohler A."/>
            <person name="Grigoriev I.V."/>
            <person name="Martin F.M."/>
            <person name="Hacquard S."/>
        </authorList>
    </citation>
    <scope>NUCLEOTIDE SEQUENCE</scope>
    <source>
        <strain evidence="7">MPI-CAGE-CH-0243</strain>
    </source>
</reference>
<dbReference type="Pfam" id="PF25543">
    <property type="entry name" value="zf-CCCH_tandem"/>
    <property type="match status" value="1"/>
</dbReference>
<dbReference type="InterPro" id="IPR057683">
    <property type="entry name" value="DUF7923"/>
</dbReference>
<evidence type="ECO:0000256" key="1">
    <source>
        <dbReference type="ARBA" id="ARBA00022723"/>
    </source>
</evidence>
<dbReference type="Pfam" id="PF25540">
    <property type="entry name" value="DUF7923"/>
    <property type="match status" value="1"/>
</dbReference>
<keyword evidence="3 4" id="KW-0862">Zinc</keyword>
<evidence type="ECO:0000256" key="4">
    <source>
        <dbReference type="PROSITE-ProRule" id="PRU00723"/>
    </source>
</evidence>
<dbReference type="Pfam" id="PF25542">
    <property type="entry name" value="zf-CCCH_12"/>
    <property type="match status" value="1"/>
</dbReference>
<evidence type="ECO:0000256" key="2">
    <source>
        <dbReference type="ARBA" id="ARBA00022771"/>
    </source>
</evidence>
<dbReference type="PANTHER" id="PTHR37543">
    <property type="entry name" value="CCCH ZINC FINGER DNA BINDING PROTEIN (AFU_ORTHOLOGUE AFUA_5G12760)"/>
    <property type="match status" value="1"/>
</dbReference>
<dbReference type="OrthoDB" id="2270193at2759"/>
<proteinExistence type="predicted"/>
<dbReference type="SUPFAM" id="SSF90229">
    <property type="entry name" value="CCCH zinc finger"/>
    <property type="match status" value="1"/>
</dbReference>
<dbReference type="InterPro" id="IPR000571">
    <property type="entry name" value="Znf_CCCH"/>
</dbReference>
<dbReference type="Gene3D" id="4.10.1000.10">
    <property type="entry name" value="Zinc finger, CCCH-type"/>
    <property type="match status" value="1"/>
</dbReference>
<feature type="zinc finger region" description="C3H1-type" evidence="4">
    <location>
        <begin position="333"/>
        <end position="360"/>
    </location>
</feature>